<gene>
    <name evidence="1" type="ORF">AACH06_05970</name>
</gene>
<protein>
    <submittedName>
        <fullName evidence="1">Uncharacterized protein</fullName>
    </submittedName>
</protein>
<reference evidence="1 2" key="1">
    <citation type="submission" date="2024-04" db="EMBL/GenBank/DDBJ databases">
        <title>Novel species of the genus Ideonella isolated from streams.</title>
        <authorList>
            <person name="Lu H."/>
        </authorList>
    </citation>
    <scope>NUCLEOTIDE SEQUENCE [LARGE SCALE GENOMIC DNA]</scope>
    <source>
        <strain evidence="1 2">DXS29W</strain>
    </source>
</reference>
<evidence type="ECO:0000313" key="2">
    <source>
        <dbReference type="Proteomes" id="UP001371218"/>
    </source>
</evidence>
<evidence type="ECO:0000313" key="1">
    <source>
        <dbReference type="EMBL" id="MEK8030366.1"/>
    </source>
</evidence>
<dbReference type="RefSeq" id="WP_341424735.1">
    <property type="nucleotide sequence ID" value="NZ_JBBUTG010000003.1"/>
</dbReference>
<dbReference type="EMBL" id="JBBUTG010000003">
    <property type="protein sequence ID" value="MEK8030366.1"/>
    <property type="molecule type" value="Genomic_DNA"/>
</dbReference>
<name>A0ABU9BKK1_9BURK</name>
<proteinExistence type="predicted"/>
<keyword evidence="2" id="KW-1185">Reference proteome</keyword>
<comment type="caution">
    <text evidence="1">The sequence shown here is derived from an EMBL/GenBank/DDBJ whole genome shotgun (WGS) entry which is preliminary data.</text>
</comment>
<sequence>MRTFFRDEPRHPAVWLTWSPLLCLGASVAASVVLISACMAMLSPEPQADSGAPGAVVARPAATIVASR</sequence>
<accession>A0ABU9BKK1</accession>
<organism evidence="1 2">
    <name type="scientific">Ideonella lacteola</name>
    <dbReference type="NCBI Taxonomy" id="2984193"/>
    <lineage>
        <taxon>Bacteria</taxon>
        <taxon>Pseudomonadati</taxon>
        <taxon>Pseudomonadota</taxon>
        <taxon>Betaproteobacteria</taxon>
        <taxon>Burkholderiales</taxon>
        <taxon>Sphaerotilaceae</taxon>
        <taxon>Ideonella</taxon>
    </lineage>
</organism>
<dbReference type="Proteomes" id="UP001371218">
    <property type="component" value="Unassembled WGS sequence"/>
</dbReference>